<dbReference type="GO" id="GO:0003720">
    <property type="term" value="F:telomerase activity"/>
    <property type="evidence" value="ECO:0007669"/>
    <property type="project" value="InterPro"/>
</dbReference>
<proteinExistence type="inferred from homology"/>
<protein>
    <recommendedName>
        <fullName evidence="1">Telomerase reverse transcriptase</fullName>
        <ecNumber evidence="1">2.7.7.49</ecNumber>
    </recommendedName>
    <alternativeName>
        <fullName evidence="1">Telomerase catalytic subunit</fullName>
    </alternativeName>
</protein>
<dbReference type="EC" id="2.7.7.49" evidence="1"/>
<dbReference type="PANTHER" id="PTHR12066">
    <property type="entry name" value="TELOMERASE REVERSE TRANSCRIPTASE"/>
    <property type="match status" value="1"/>
</dbReference>
<keyword evidence="1" id="KW-0695">RNA-directed DNA polymerase</keyword>
<dbReference type="GO" id="GO:0000333">
    <property type="term" value="C:telomerase catalytic core complex"/>
    <property type="evidence" value="ECO:0007669"/>
    <property type="project" value="TreeGrafter"/>
</dbReference>
<evidence type="ECO:0000313" key="3">
    <source>
        <dbReference type="EMBL" id="CAJ0567226.1"/>
    </source>
</evidence>
<dbReference type="GO" id="GO:0000781">
    <property type="term" value="C:chromosome, telomeric region"/>
    <property type="evidence" value="ECO:0007669"/>
    <property type="project" value="UniProtKB-SubCell"/>
</dbReference>
<dbReference type="SUPFAM" id="SSF56672">
    <property type="entry name" value="DNA/RNA polymerases"/>
    <property type="match status" value="1"/>
</dbReference>
<dbReference type="GO" id="GO:0042162">
    <property type="term" value="F:telomeric DNA binding"/>
    <property type="evidence" value="ECO:0007669"/>
    <property type="project" value="TreeGrafter"/>
</dbReference>
<accession>A0AA36CF62</accession>
<dbReference type="PRINTS" id="PR01365">
    <property type="entry name" value="TELOMERASERT"/>
</dbReference>
<keyword evidence="1" id="KW-0158">Chromosome</keyword>
<dbReference type="GO" id="GO:0007004">
    <property type="term" value="P:telomere maintenance via telomerase"/>
    <property type="evidence" value="ECO:0007669"/>
    <property type="project" value="TreeGrafter"/>
</dbReference>
<keyword evidence="1" id="KW-0460">Magnesium</keyword>
<dbReference type="InterPro" id="IPR000477">
    <property type="entry name" value="RT_dom"/>
</dbReference>
<comment type="similarity">
    <text evidence="1">Belongs to the reverse transcriptase family. Telomerase subfamily.</text>
</comment>
<dbReference type="PROSITE" id="PS50878">
    <property type="entry name" value="RT_POL"/>
    <property type="match status" value="1"/>
</dbReference>
<feature type="non-terminal residue" evidence="3">
    <location>
        <position position="1"/>
    </location>
</feature>
<dbReference type="GO" id="GO:0070034">
    <property type="term" value="F:telomerase RNA binding"/>
    <property type="evidence" value="ECO:0007669"/>
    <property type="project" value="TreeGrafter"/>
</dbReference>
<organism evidence="3 4">
    <name type="scientific">Mesorhabditis spiculigera</name>
    <dbReference type="NCBI Taxonomy" id="96644"/>
    <lineage>
        <taxon>Eukaryota</taxon>
        <taxon>Metazoa</taxon>
        <taxon>Ecdysozoa</taxon>
        <taxon>Nematoda</taxon>
        <taxon>Chromadorea</taxon>
        <taxon>Rhabditida</taxon>
        <taxon>Rhabditina</taxon>
        <taxon>Rhabditomorpha</taxon>
        <taxon>Rhabditoidea</taxon>
        <taxon>Rhabditidae</taxon>
        <taxon>Mesorhabditinae</taxon>
        <taxon>Mesorhabditis</taxon>
    </lineage>
</organism>
<keyword evidence="4" id="KW-1185">Reference proteome</keyword>
<dbReference type="PANTHER" id="PTHR12066:SF0">
    <property type="entry name" value="TELOMERASE REVERSE TRANSCRIPTASE"/>
    <property type="match status" value="1"/>
</dbReference>
<dbReference type="GO" id="GO:0046872">
    <property type="term" value="F:metal ion binding"/>
    <property type="evidence" value="ECO:0007669"/>
    <property type="project" value="UniProtKB-KW"/>
</dbReference>
<keyword evidence="1" id="KW-0479">Metal-binding</keyword>
<feature type="domain" description="Reverse transcriptase" evidence="2">
    <location>
        <begin position="1"/>
        <end position="365"/>
    </location>
</feature>
<dbReference type="EMBL" id="CATQJA010001429">
    <property type="protein sequence ID" value="CAJ0567226.1"/>
    <property type="molecule type" value="Genomic_DNA"/>
</dbReference>
<comment type="function">
    <text evidence="1">Telomerase is a ribonucleoprotein enzyme essential for the replication of chromosome termini in most eukaryotes. It elongates telomeres. It is a reverse transcriptase that adds simple sequence repeats to chromosome ends by copying a template sequence within the RNA component of the enzyme.</text>
</comment>
<keyword evidence="1" id="KW-0548">Nucleotidyltransferase</keyword>
<evidence type="ECO:0000259" key="2">
    <source>
        <dbReference type="PROSITE" id="PS50878"/>
    </source>
</evidence>
<dbReference type="InterPro" id="IPR043502">
    <property type="entry name" value="DNA/RNA_pol_sf"/>
</dbReference>
<keyword evidence="1" id="KW-0808">Transferase</keyword>
<name>A0AA36CF62_9BILA</name>
<evidence type="ECO:0000313" key="4">
    <source>
        <dbReference type="Proteomes" id="UP001177023"/>
    </source>
</evidence>
<gene>
    <name evidence="3" type="ORF">MSPICULIGERA_LOCUS5786</name>
</gene>
<dbReference type="AlphaFoldDB" id="A0AA36CF62"/>
<keyword evidence="1" id="KW-0539">Nucleus</keyword>
<comment type="catalytic activity">
    <reaction evidence="1">
        <text>DNA(n) + a 2'-deoxyribonucleoside 5'-triphosphate = DNA(n+1) + diphosphate</text>
        <dbReference type="Rhea" id="RHEA:22508"/>
        <dbReference type="Rhea" id="RHEA-COMP:17339"/>
        <dbReference type="Rhea" id="RHEA-COMP:17340"/>
        <dbReference type="ChEBI" id="CHEBI:33019"/>
        <dbReference type="ChEBI" id="CHEBI:61560"/>
        <dbReference type="ChEBI" id="CHEBI:173112"/>
        <dbReference type="EC" id="2.7.7.49"/>
    </reaction>
</comment>
<keyword evidence="1" id="KW-0779">Telomere</keyword>
<comment type="caution">
    <text evidence="3">The sequence shown here is derived from an EMBL/GenBank/DDBJ whole genome shotgun (WGS) entry which is preliminary data.</text>
</comment>
<sequence>MAMLHESNYNATAPESLEEIWMAWGTVKKHLMKAGPMCNLIREHENKLKDGDLRQLMGLGFHSYMEEGETKRLEPIEEQPAESICRQLWTVVEGKKTRSLAAFNVLDAKWDERRLNEGLRGCLLVHPNHMRDCAKMVAEAKLKLGDRPAFVLKTDISKCYDNIIIEELFRIVERTINDAFKRSGCPQMFVYDVEWRRRHYCGSGFSPKTALRSLYGKLPEDGRKGVKQTTKIQLKKFDASSLLSGIKQSFAIPLKHSARYYKQIRGIPQGSAMSCTLCYLYITELLEKSIPGGLTSPGLTVLYYVDDLLIIDQELGRVKQAARNLLGGTMGLKASAAKTFVNFKINGLGNKIRLSHRFQWTSWELDSRTLSVKPFNKIGTSRLRILGKHSPFGNVRRMARLMLRSGRLHLLPRVTTELRKNTALHSYVDSACSVLSPALYRRYFLKLIRGKPPIPSWKAKKLALAEKKLAA</sequence>
<dbReference type="Proteomes" id="UP001177023">
    <property type="component" value="Unassembled WGS sequence"/>
</dbReference>
<dbReference type="InterPro" id="IPR003545">
    <property type="entry name" value="Telomerase_RT"/>
</dbReference>
<comment type="subcellular location">
    <subcellularLocation>
        <location evidence="1">Nucleus</location>
    </subcellularLocation>
    <subcellularLocation>
        <location evidence="1">Chromosome</location>
        <location evidence="1">Telomere</location>
    </subcellularLocation>
</comment>
<reference evidence="3" key="1">
    <citation type="submission" date="2023-06" db="EMBL/GenBank/DDBJ databases">
        <authorList>
            <person name="Delattre M."/>
        </authorList>
    </citation>
    <scope>NUCLEOTIDE SEQUENCE</scope>
    <source>
        <strain evidence="3">AF72</strain>
    </source>
</reference>
<evidence type="ECO:0000256" key="1">
    <source>
        <dbReference type="RuleBase" id="RU365061"/>
    </source>
</evidence>